<feature type="compositionally biased region" description="Low complexity" evidence="1">
    <location>
        <begin position="24"/>
        <end position="54"/>
    </location>
</feature>
<reference evidence="4" key="1">
    <citation type="journal article" date="2019" name="Int. J. Syst. Evol. Microbiol.">
        <title>The Global Catalogue of Microorganisms (GCM) 10K type strain sequencing project: providing services to taxonomists for standard genome sequencing and annotation.</title>
        <authorList>
            <consortium name="The Broad Institute Genomics Platform"/>
            <consortium name="The Broad Institute Genome Sequencing Center for Infectious Disease"/>
            <person name="Wu L."/>
            <person name="Ma J."/>
        </authorList>
    </citation>
    <scope>NUCLEOTIDE SEQUENCE [LARGE SCALE GENOMIC DNA]</scope>
    <source>
        <strain evidence="4">JCM 32206</strain>
    </source>
</reference>
<dbReference type="RefSeq" id="WP_345344983.1">
    <property type="nucleotide sequence ID" value="NZ_BAABFB010000038.1"/>
</dbReference>
<organism evidence="3 4">
    <name type="scientific">Rhodococcus olei</name>
    <dbReference type="NCBI Taxonomy" id="2161675"/>
    <lineage>
        <taxon>Bacteria</taxon>
        <taxon>Bacillati</taxon>
        <taxon>Actinomycetota</taxon>
        <taxon>Actinomycetes</taxon>
        <taxon>Mycobacteriales</taxon>
        <taxon>Nocardiaceae</taxon>
        <taxon>Rhodococcus</taxon>
    </lineage>
</organism>
<keyword evidence="4" id="KW-1185">Reference proteome</keyword>
<dbReference type="PROSITE" id="PS51257">
    <property type="entry name" value="PROKAR_LIPOPROTEIN"/>
    <property type="match status" value="1"/>
</dbReference>
<name>A0ABP8P3L0_9NOCA</name>
<evidence type="ECO:0000256" key="2">
    <source>
        <dbReference type="SAM" id="SignalP"/>
    </source>
</evidence>
<evidence type="ECO:0008006" key="5">
    <source>
        <dbReference type="Google" id="ProtNLM"/>
    </source>
</evidence>
<feature type="chain" id="PRO_5046453798" description="Lipoprotein antigen" evidence="2">
    <location>
        <begin position="29"/>
        <end position="165"/>
    </location>
</feature>
<feature type="region of interest" description="Disordered" evidence="1">
    <location>
        <begin position="24"/>
        <end position="55"/>
    </location>
</feature>
<evidence type="ECO:0000313" key="4">
    <source>
        <dbReference type="Proteomes" id="UP001501183"/>
    </source>
</evidence>
<evidence type="ECO:0000256" key="1">
    <source>
        <dbReference type="SAM" id="MobiDB-lite"/>
    </source>
</evidence>
<keyword evidence="2" id="KW-0732">Signal</keyword>
<accession>A0ABP8P3L0</accession>
<protein>
    <recommendedName>
        <fullName evidence="5">Lipoprotein antigen</fullName>
    </recommendedName>
</protein>
<proteinExistence type="predicted"/>
<dbReference type="Proteomes" id="UP001501183">
    <property type="component" value="Unassembled WGS sequence"/>
</dbReference>
<evidence type="ECO:0000313" key="3">
    <source>
        <dbReference type="EMBL" id="GAA4479073.1"/>
    </source>
</evidence>
<dbReference type="EMBL" id="BAABFB010000038">
    <property type="protein sequence ID" value="GAA4479073.1"/>
    <property type="molecule type" value="Genomic_DNA"/>
</dbReference>
<sequence>MIRTITTLTIAAAALGLAACSSDSSDTAAPATSTPAPAPATPAEGTKAPAPATAHLSDPRCAAAGEQDVIAVANGLTDKSLTLTNAQMIQDGDLTFLGATTVRPDGKFENRSDVWVLSGMMPFSATGGARSTTEWPKASSAPLQISAGDERVRAVDTCVVNLTRN</sequence>
<feature type="signal peptide" evidence="2">
    <location>
        <begin position="1"/>
        <end position="28"/>
    </location>
</feature>
<gene>
    <name evidence="3" type="ORF">GCM10023094_23640</name>
</gene>
<comment type="caution">
    <text evidence="3">The sequence shown here is derived from an EMBL/GenBank/DDBJ whole genome shotgun (WGS) entry which is preliminary data.</text>
</comment>